<dbReference type="EMBL" id="JAEKOZ010000034">
    <property type="protein sequence ID" value="MBJ3812179.1"/>
    <property type="molecule type" value="Genomic_DNA"/>
</dbReference>
<evidence type="ECO:0000256" key="2">
    <source>
        <dbReference type="ARBA" id="ARBA00022801"/>
    </source>
</evidence>
<dbReference type="PANTHER" id="PTHR43046:SF12">
    <property type="entry name" value="GDP-MANNOSE MANNOSYL HYDROLASE"/>
    <property type="match status" value="1"/>
</dbReference>
<evidence type="ECO:0000259" key="5">
    <source>
        <dbReference type="PROSITE" id="PS51462"/>
    </source>
</evidence>
<proteinExistence type="predicted"/>
<name>A0ABS0XH08_9ACTN</name>
<dbReference type="InterPro" id="IPR000086">
    <property type="entry name" value="NUDIX_hydrolase_dom"/>
</dbReference>
<comment type="cofactor">
    <cofactor evidence="1">
        <name>Mg(2+)</name>
        <dbReference type="ChEBI" id="CHEBI:18420"/>
    </cofactor>
</comment>
<dbReference type="SUPFAM" id="SSF55811">
    <property type="entry name" value="Nudix"/>
    <property type="match status" value="1"/>
</dbReference>
<keyword evidence="3" id="KW-0460">Magnesium</keyword>
<dbReference type="PANTHER" id="PTHR43046">
    <property type="entry name" value="GDP-MANNOSE MANNOSYL HYDROLASE"/>
    <property type="match status" value="1"/>
</dbReference>
<dbReference type="Proteomes" id="UP000634780">
    <property type="component" value="Unassembled WGS sequence"/>
</dbReference>
<evidence type="ECO:0000313" key="6">
    <source>
        <dbReference type="EMBL" id="MBJ3812179.1"/>
    </source>
</evidence>
<feature type="region of interest" description="Disordered" evidence="4">
    <location>
        <begin position="1"/>
        <end position="36"/>
    </location>
</feature>
<reference evidence="6 7" key="1">
    <citation type="submission" date="2020-12" db="EMBL/GenBank/DDBJ databases">
        <title>Streptomyces typhae sp. nov., a novel endophytic actinomycete isolated from the root of cattail pollen (Typha angustifolia L.).</title>
        <authorList>
            <person name="Peng C."/>
            <person name="Liu C."/>
        </authorList>
    </citation>
    <scope>NUCLEOTIDE SEQUENCE [LARGE SCALE GENOMIC DNA]</scope>
    <source>
        <strain evidence="6 7">JCM 4753</strain>
    </source>
</reference>
<keyword evidence="7" id="KW-1185">Reference proteome</keyword>
<organism evidence="6 7">
    <name type="scientific">Streptomyces flavofungini</name>
    <dbReference type="NCBI Taxonomy" id="68200"/>
    <lineage>
        <taxon>Bacteria</taxon>
        <taxon>Bacillati</taxon>
        <taxon>Actinomycetota</taxon>
        <taxon>Actinomycetes</taxon>
        <taxon>Kitasatosporales</taxon>
        <taxon>Streptomycetaceae</taxon>
        <taxon>Streptomyces</taxon>
    </lineage>
</organism>
<comment type="caution">
    <text evidence="6">The sequence shown here is derived from an EMBL/GenBank/DDBJ whole genome shotgun (WGS) entry which is preliminary data.</text>
</comment>
<dbReference type="PROSITE" id="PS51462">
    <property type="entry name" value="NUDIX"/>
    <property type="match status" value="1"/>
</dbReference>
<keyword evidence="2" id="KW-0378">Hydrolase</keyword>
<protein>
    <submittedName>
        <fullName evidence="6">NUDIX domain-containing protein</fullName>
    </submittedName>
</protein>
<feature type="domain" description="Nudix hydrolase" evidence="5">
    <location>
        <begin position="38"/>
        <end position="175"/>
    </location>
</feature>
<evidence type="ECO:0000256" key="3">
    <source>
        <dbReference type="ARBA" id="ARBA00022842"/>
    </source>
</evidence>
<evidence type="ECO:0000256" key="1">
    <source>
        <dbReference type="ARBA" id="ARBA00001946"/>
    </source>
</evidence>
<evidence type="ECO:0000256" key="4">
    <source>
        <dbReference type="SAM" id="MobiDB-lite"/>
    </source>
</evidence>
<feature type="compositionally biased region" description="Gly residues" evidence="4">
    <location>
        <begin position="17"/>
        <end position="33"/>
    </location>
</feature>
<dbReference type="Pfam" id="PF00293">
    <property type="entry name" value="NUDIX"/>
    <property type="match status" value="1"/>
</dbReference>
<sequence length="201" mass="21249">MAAGVRRAGGRGEGRLDGGPGGRRLGGSGGGGVTVRRTPRRAARVAVIAPDDAVFLFGYDNEEVGVHWAMPGGGLGPDEAPRAGVLRELREETGWTDVRPGALLCTWEHDFTRAGVPVRQHEHIYLARGPRRAPTSEAAAAHAEDGILRWRWWTPQELADAAEPMWPPQLPELLGAVRAAGGAVPAAVDLGYMPNTAACQG</sequence>
<dbReference type="InterPro" id="IPR020084">
    <property type="entry name" value="NUDIX_hydrolase_CS"/>
</dbReference>
<dbReference type="PROSITE" id="PS00893">
    <property type="entry name" value="NUDIX_BOX"/>
    <property type="match status" value="1"/>
</dbReference>
<accession>A0ABS0XH08</accession>
<dbReference type="Gene3D" id="3.90.79.10">
    <property type="entry name" value="Nucleoside Triphosphate Pyrophosphohydrolase"/>
    <property type="match status" value="1"/>
</dbReference>
<dbReference type="CDD" id="cd04685">
    <property type="entry name" value="NUDIX_Hydrolase"/>
    <property type="match status" value="1"/>
</dbReference>
<gene>
    <name evidence="6" type="ORF">JGB26_34720</name>
</gene>
<dbReference type="InterPro" id="IPR015797">
    <property type="entry name" value="NUDIX_hydrolase-like_dom_sf"/>
</dbReference>
<evidence type="ECO:0000313" key="7">
    <source>
        <dbReference type="Proteomes" id="UP000634780"/>
    </source>
</evidence>